<evidence type="ECO:0000256" key="6">
    <source>
        <dbReference type="ARBA" id="ARBA00023015"/>
    </source>
</evidence>
<name>A0AAV7S8S9_PLEWA</name>
<dbReference type="PROSITE" id="PS50014">
    <property type="entry name" value="BROMODOMAIN_2"/>
    <property type="match status" value="1"/>
</dbReference>
<feature type="compositionally biased region" description="Basic and acidic residues" evidence="14">
    <location>
        <begin position="678"/>
        <end position="690"/>
    </location>
</feature>
<dbReference type="FunFam" id="3.30.40.10:FF:000199">
    <property type="entry name" value="Bromodomain adjacent to zinc finger domain 2B"/>
    <property type="match status" value="1"/>
</dbReference>
<dbReference type="SMART" id="SM00391">
    <property type="entry name" value="MBD"/>
    <property type="match status" value="1"/>
</dbReference>
<dbReference type="PRINTS" id="PR00503">
    <property type="entry name" value="BROMODOMAIN"/>
</dbReference>
<keyword evidence="8 12" id="KW-0103">Bromodomain</keyword>
<feature type="domain" description="MBD" evidence="18">
    <location>
        <begin position="568"/>
        <end position="639"/>
    </location>
</feature>
<evidence type="ECO:0000256" key="4">
    <source>
        <dbReference type="ARBA" id="ARBA00022771"/>
    </source>
</evidence>
<dbReference type="GO" id="GO:0008270">
    <property type="term" value="F:zinc ion binding"/>
    <property type="evidence" value="ECO:0007669"/>
    <property type="project" value="UniProtKB-KW"/>
</dbReference>
<evidence type="ECO:0008006" key="21">
    <source>
        <dbReference type="Google" id="ProtNLM"/>
    </source>
</evidence>
<dbReference type="SMART" id="SM00384">
    <property type="entry name" value="AT_hook"/>
    <property type="match status" value="4"/>
</dbReference>
<dbReference type="PROSITE" id="PS50016">
    <property type="entry name" value="ZF_PHD_2"/>
    <property type="match status" value="1"/>
</dbReference>
<dbReference type="SMART" id="SM00297">
    <property type="entry name" value="BROMO"/>
    <property type="match status" value="1"/>
</dbReference>
<dbReference type="SUPFAM" id="SSF54171">
    <property type="entry name" value="DNA-binding domain"/>
    <property type="match status" value="1"/>
</dbReference>
<dbReference type="GO" id="GO:0003677">
    <property type="term" value="F:DNA binding"/>
    <property type="evidence" value="ECO:0007669"/>
    <property type="project" value="UniProtKB-KW"/>
</dbReference>
<feature type="region of interest" description="Disordered" evidence="14">
    <location>
        <begin position="384"/>
        <end position="434"/>
    </location>
</feature>
<protein>
    <recommendedName>
        <fullName evidence="21">Bromodomain adjacent to zinc finger domain protein 2A</fullName>
    </recommendedName>
</protein>
<evidence type="ECO:0000256" key="10">
    <source>
        <dbReference type="ARBA" id="ARBA00023163"/>
    </source>
</evidence>
<evidence type="ECO:0000256" key="8">
    <source>
        <dbReference type="ARBA" id="ARBA00023117"/>
    </source>
</evidence>
<dbReference type="GO" id="GO:0033553">
    <property type="term" value="C:rDNA heterochromatin"/>
    <property type="evidence" value="ECO:0007669"/>
    <property type="project" value="TreeGrafter"/>
</dbReference>
<feature type="domain" description="PHD-type" evidence="16">
    <location>
        <begin position="1729"/>
        <end position="1779"/>
    </location>
</feature>
<feature type="compositionally biased region" description="Basic residues" evidence="14">
    <location>
        <begin position="691"/>
        <end position="700"/>
    </location>
</feature>
<gene>
    <name evidence="19" type="ORF">NDU88_000965</name>
</gene>
<dbReference type="Pfam" id="PF01429">
    <property type="entry name" value="MBD"/>
    <property type="match status" value="1"/>
</dbReference>
<dbReference type="CDD" id="cd15629">
    <property type="entry name" value="PHD_BAZ2A"/>
    <property type="match status" value="1"/>
</dbReference>
<evidence type="ECO:0000259" key="16">
    <source>
        <dbReference type="PROSITE" id="PS50016"/>
    </source>
</evidence>
<keyword evidence="7" id="KW-0175">Coiled coil</keyword>
<dbReference type="PROSITE" id="PS50827">
    <property type="entry name" value="DDT"/>
    <property type="match status" value="1"/>
</dbReference>
<dbReference type="CDD" id="cd01397">
    <property type="entry name" value="HAT_MBD"/>
    <property type="match status" value="1"/>
</dbReference>
<keyword evidence="3" id="KW-0479">Metal-binding</keyword>
<evidence type="ECO:0000256" key="1">
    <source>
        <dbReference type="ARBA" id="ARBA00004123"/>
    </source>
</evidence>
<keyword evidence="6" id="KW-0805">Transcription regulation</keyword>
<feature type="region of interest" description="Disordered" evidence="14">
    <location>
        <begin position="1167"/>
        <end position="1252"/>
    </location>
</feature>
<dbReference type="SMART" id="SM00249">
    <property type="entry name" value="PHD"/>
    <property type="match status" value="1"/>
</dbReference>
<feature type="region of interest" description="Disordered" evidence="14">
    <location>
        <begin position="1053"/>
        <end position="1103"/>
    </location>
</feature>
<reference evidence="19" key="1">
    <citation type="journal article" date="2022" name="bioRxiv">
        <title>Sequencing and chromosome-scale assembly of the giantPleurodeles waltlgenome.</title>
        <authorList>
            <person name="Brown T."/>
            <person name="Elewa A."/>
            <person name="Iarovenko S."/>
            <person name="Subramanian E."/>
            <person name="Araus A.J."/>
            <person name="Petzold A."/>
            <person name="Susuki M."/>
            <person name="Suzuki K.-i.T."/>
            <person name="Hayashi T."/>
            <person name="Toyoda A."/>
            <person name="Oliveira C."/>
            <person name="Osipova E."/>
            <person name="Leigh N.D."/>
            <person name="Simon A."/>
            <person name="Yun M.H."/>
        </authorList>
    </citation>
    <scope>NUCLEOTIDE SEQUENCE</scope>
    <source>
        <strain evidence="19">20211129_DDA</strain>
        <tissue evidence="19">Liver</tissue>
    </source>
</reference>
<feature type="domain" description="DDT" evidence="17">
    <location>
        <begin position="865"/>
        <end position="930"/>
    </location>
</feature>
<evidence type="ECO:0000313" key="19">
    <source>
        <dbReference type="EMBL" id="KAJ1160463.1"/>
    </source>
</evidence>
<feature type="region of interest" description="Disordered" evidence="14">
    <location>
        <begin position="31"/>
        <end position="57"/>
    </location>
</feature>
<feature type="compositionally biased region" description="Basic residues" evidence="14">
    <location>
        <begin position="738"/>
        <end position="747"/>
    </location>
</feature>
<dbReference type="EMBL" id="JANPWB010000008">
    <property type="protein sequence ID" value="KAJ1160463.1"/>
    <property type="molecule type" value="Genomic_DNA"/>
</dbReference>
<feature type="domain" description="Bromo" evidence="15">
    <location>
        <begin position="1864"/>
        <end position="1934"/>
    </location>
</feature>
<dbReference type="Gene3D" id="3.30.890.10">
    <property type="entry name" value="Methyl-cpg-binding Protein 2, Chain A"/>
    <property type="match status" value="1"/>
</dbReference>
<dbReference type="GO" id="GO:0005634">
    <property type="term" value="C:nucleus"/>
    <property type="evidence" value="ECO:0007669"/>
    <property type="project" value="UniProtKB-SubCell"/>
</dbReference>
<dbReference type="SUPFAM" id="SSF47370">
    <property type="entry name" value="Bromodomain"/>
    <property type="match status" value="1"/>
</dbReference>
<proteinExistence type="inferred from homology"/>
<feature type="region of interest" description="Disordered" evidence="14">
    <location>
        <begin position="675"/>
        <end position="702"/>
    </location>
</feature>
<evidence type="ECO:0000256" key="2">
    <source>
        <dbReference type="ARBA" id="ARBA00007444"/>
    </source>
</evidence>
<feature type="compositionally biased region" description="Basic and acidic residues" evidence="14">
    <location>
        <begin position="33"/>
        <end position="45"/>
    </location>
</feature>
<dbReference type="InterPro" id="IPR019787">
    <property type="entry name" value="Znf_PHD-finger"/>
</dbReference>
<dbReference type="InterPro" id="IPR001739">
    <property type="entry name" value="Methyl_CpG_DNA-bd"/>
</dbReference>
<evidence type="ECO:0000313" key="20">
    <source>
        <dbReference type="Proteomes" id="UP001066276"/>
    </source>
</evidence>
<dbReference type="SMART" id="SM00571">
    <property type="entry name" value="DDT"/>
    <property type="match status" value="1"/>
</dbReference>
<evidence type="ECO:0000259" key="17">
    <source>
        <dbReference type="PROSITE" id="PS50827"/>
    </source>
</evidence>
<evidence type="ECO:0000256" key="13">
    <source>
        <dbReference type="PROSITE-ProRule" id="PRU00146"/>
    </source>
</evidence>
<evidence type="ECO:0000259" key="18">
    <source>
        <dbReference type="PROSITE" id="PS50982"/>
    </source>
</evidence>
<dbReference type="InterPro" id="IPR018501">
    <property type="entry name" value="DDT_dom"/>
</dbReference>
<comment type="caution">
    <text evidence="19">The sequence shown here is derived from an EMBL/GenBank/DDBJ whole genome shotgun (WGS) entry which is preliminary data.</text>
</comment>
<evidence type="ECO:0000256" key="14">
    <source>
        <dbReference type="SAM" id="MobiDB-lite"/>
    </source>
</evidence>
<feature type="region of interest" description="Disordered" evidence="14">
    <location>
        <begin position="107"/>
        <end position="132"/>
    </location>
</feature>
<dbReference type="Pfam" id="PF02791">
    <property type="entry name" value="DDT"/>
    <property type="match status" value="1"/>
</dbReference>
<feature type="region of interest" description="Disordered" evidence="14">
    <location>
        <begin position="738"/>
        <end position="788"/>
    </location>
</feature>
<keyword evidence="5" id="KW-0862">Zinc</keyword>
<feature type="compositionally biased region" description="Low complexity" evidence="14">
    <location>
        <begin position="400"/>
        <end position="419"/>
    </location>
</feature>
<evidence type="ECO:0000259" key="15">
    <source>
        <dbReference type="PROSITE" id="PS50014"/>
    </source>
</evidence>
<dbReference type="Proteomes" id="UP001066276">
    <property type="component" value="Chromosome 4_2"/>
</dbReference>
<dbReference type="InterPro" id="IPR036427">
    <property type="entry name" value="Bromodomain-like_sf"/>
</dbReference>
<sequence length="1960" mass="222032">MARVTGERAPAFTVEELEKLVDGVLPLNGKLYGRPEEQEDRRDLAGEGLPMRKGCPSDPDPLMARILAVAYLDLDVRLKAAQQPRGALVSFVYISIIWRGSSGTGEWGMQQPTVPRRQNQRTPRDQCFGGRGEYHGEATTTGEMEISDHCNYTALPPVSKTSNLKQENLYTNGSLLTFPQQGKGLNGDMNVNGLAAVSPTTTAGTESSRVHVQHPNLAYDYLWNSTQYPYVNSANPKDNQLVPQLHSIGPYQLNGLADSLRPASPRSGTVRDPEAWEKGAHSSMELGFPSPELYDSFHDESFGSMQNGPTDFYTTHRPAVTSSVKAFGQSPCRKQENNQLDDECVKDILPIAVGETVELESLEPSDVQTDVKLCSYETASSLSPLDVPIVPPPPDVTSCLDDSSQLSSQLDESHLLSSEGLEPFGTDLSRDSVGGGLYDMETESETERASLGGTDDLSILDCTDAPSFANTTSFSILTEDSRNSTSLFAATAASSVLEESMMQDDDFDLQSEADGELENDRAPGLNLVLEKNFQNISVEEVVDGSCSDAVQEPQLVQAVCPSNTQRRRATPEDVCFPLKHGWRREVRIKKGSHRWQGETWYYSPCGKRMKQFPEVIKYLSRNPTSSVRREHFSFSPRMPVGDFYEECSSADGPQWVKLLSEEIPSRILAITGKRGRPRNTEKLRVRDAPRLKRGRGRPPKVKSVDLLNKADSKMMMKLEAQEKLSSEDKLMLRKIKRRMRRKERNKRRQDGKVAALKEVENQAKLEKKKAKARKEEEKMEIDKEDETNEKQKTNALEPVKVSARQMERKMQAQHRLEELAQRRLEDRRRQQLILDEMKKPTEDMCLADHQPLPEFARIPGLFLPSRAFSDCLVVVEFLHSYGKVLGFDITKEVPSLCTLQEGLFNAGDSLGEVMDLLIRLVRLVLRDPGLPSYSQSLKILGEKISEIELNRDTVSEVLRIFMEIYGADLEICNSLRSKPFQAHPPETKAAILAFLVNELNGSATIICEIDKTLENMSKQRRNKWIIEGRLRRLKIALAKKMGRPESEITCMELQRRRRRSRAGGEEEEDDGGSGMDITQSKEEDGRAKRSMNIDEGESPSSASVLELERQMEKLIKRQTFFRKKLFHASQLLRAVSLGQDRYRRRYWVLPHLGGIFLEGMDGTAAQDNLSEEKEEVSEPVVPKISPLKAEPTEISVPDQTTCSSRRARGRPRKPKPESLLLPPRTPPPIHLPQPEQLPQERPLSYPTPQQLSSKKLKSIEKSIVVNSTFEDSSLFAQSQHDLSQSAFLSWLSQTHNGLANSPDQTRASTPEYLETCPCPPEEILASTPTIPRPEIRDTKCANEGDKKKAPWFHLLPRLSCEPFLVDHAHTTSVEVPSSNPLPKPCDHPHPTSVHCTSPAKESDMVSRDALAENLPALPPSTPIHNTRAHNPLRKLHATMEKSLYSSPSRCLGQTPPKRRGRPPTKFFKQIEQKYFTQLTRQPIPGAMQIGWWWIQDSEEFEIALKALHSRGIREKMLHKHISKHKEYLKEVCGRPKTDPIFQFCPEAGHPVSLDTLQKWSTTERALEVDLSILQWVEDLEQRVVSSDLQLRGWLLPPLDSTREDLEYYEHKVDPLEDITIKLKKEGMELWRVNTHPLDRAVQRLADLELNIERRYLKEPLWDLSEVVTEQLVVTHSEDGEVNQTELEYAITPRLRTWRQTVERCRSAAQLSLCVYQLDRSIAWEKSVNKVTCLVCRKGDNDELLLLCESCDRGCHTYCHRPKISEVPTEDWFCPICISRQADGDYLWSQSSLNRGTKRRAVPLSFMDDSNPKKTMTMRRRDNCGMGVSRYSGEGLSPSKRKRISVRNDDNSDLAFCEIILMEMESQDDAWPFLEPVNPRLVPGYRKVIKKPMDFSTMREKLLTGGYSCCEEFAADAMLVFSNCQMFNEDDSEVGRAGLVMKNFYESRWEEFYRGKMQENA</sequence>
<keyword evidence="20" id="KW-1185">Reference proteome</keyword>
<dbReference type="InterPro" id="IPR028940">
    <property type="entry name" value="PHD_BAZ2A"/>
</dbReference>
<dbReference type="InterPro" id="IPR017956">
    <property type="entry name" value="AT_hook_DNA-bd_motif"/>
</dbReference>
<dbReference type="PROSITE" id="PS00633">
    <property type="entry name" value="BROMODOMAIN_1"/>
    <property type="match status" value="1"/>
</dbReference>
<dbReference type="PROSITE" id="PS50982">
    <property type="entry name" value="MBD"/>
    <property type="match status" value="1"/>
</dbReference>
<dbReference type="Pfam" id="PF00628">
    <property type="entry name" value="PHD"/>
    <property type="match status" value="1"/>
</dbReference>
<evidence type="ECO:0000256" key="12">
    <source>
        <dbReference type="PROSITE-ProRule" id="PRU00035"/>
    </source>
</evidence>
<comment type="subcellular location">
    <subcellularLocation>
        <location evidence="1">Nucleus</location>
    </subcellularLocation>
</comment>
<keyword evidence="10" id="KW-0804">Transcription</keyword>
<keyword evidence="4 13" id="KW-0863">Zinc-finger</keyword>
<evidence type="ECO:0000256" key="9">
    <source>
        <dbReference type="ARBA" id="ARBA00023125"/>
    </source>
</evidence>
<evidence type="ECO:0000256" key="3">
    <source>
        <dbReference type="ARBA" id="ARBA00022723"/>
    </source>
</evidence>
<comment type="similarity">
    <text evidence="2">Belongs to the WAL family.</text>
</comment>
<keyword evidence="9" id="KW-0238">DNA-binding</keyword>
<feature type="compositionally biased region" description="Polar residues" evidence="14">
    <location>
        <begin position="110"/>
        <end position="121"/>
    </location>
</feature>
<dbReference type="SUPFAM" id="SSF57903">
    <property type="entry name" value="FYVE/PHD zinc finger"/>
    <property type="match status" value="1"/>
</dbReference>
<organism evidence="19 20">
    <name type="scientific">Pleurodeles waltl</name>
    <name type="common">Iberian ribbed newt</name>
    <dbReference type="NCBI Taxonomy" id="8319"/>
    <lineage>
        <taxon>Eukaryota</taxon>
        <taxon>Metazoa</taxon>
        <taxon>Chordata</taxon>
        <taxon>Craniata</taxon>
        <taxon>Vertebrata</taxon>
        <taxon>Euteleostomi</taxon>
        <taxon>Amphibia</taxon>
        <taxon>Batrachia</taxon>
        <taxon>Caudata</taxon>
        <taxon>Salamandroidea</taxon>
        <taxon>Salamandridae</taxon>
        <taxon>Pleurodelinae</taxon>
        <taxon>Pleurodeles</taxon>
    </lineage>
</organism>
<keyword evidence="11" id="KW-0539">Nucleus</keyword>
<evidence type="ECO:0000256" key="11">
    <source>
        <dbReference type="ARBA" id="ARBA00023242"/>
    </source>
</evidence>
<feature type="compositionally biased region" description="Low complexity" evidence="14">
    <location>
        <begin position="1232"/>
        <end position="1243"/>
    </location>
</feature>
<feature type="region of interest" description="Disordered" evidence="14">
    <location>
        <begin position="1374"/>
        <end position="1405"/>
    </location>
</feature>
<dbReference type="InterPro" id="IPR037374">
    <property type="entry name" value="BAZ2A/B_Bromo"/>
</dbReference>
<dbReference type="InterPro" id="IPR018359">
    <property type="entry name" value="Bromodomain_CS"/>
</dbReference>
<dbReference type="PANTHER" id="PTHR45915:SF5">
    <property type="entry name" value="BROMODOMAIN ADJACENT TO ZINC FINGER DOMAIN PROTEIN 2A"/>
    <property type="match status" value="1"/>
</dbReference>
<dbReference type="Pfam" id="PF00439">
    <property type="entry name" value="Bromodomain"/>
    <property type="match status" value="1"/>
</dbReference>
<dbReference type="Gene3D" id="3.30.40.10">
    <property type="entry name" value="Zinc/RING finger domain, C3HC4 (zinc finger)"/>
    <property type="match status" value="1"/>
</dbReference>
<feature type="region of interest" description="Disordered" evidence="14">
    <location>
        <begin position="1443"/>
        <end position="1463"/>
    </location>
</feature>
<dbReference type="InterPro" id="IPR001487">
    <property type="entry name" value="Bromodomain"/>
</dbReference>
<accession>A0AAV7S8S9</accession>
<dbReference type="PANTHER" id="PTHR45915">
    <property type="entry name" value="TRANSCRIPTION INTERMEDIARY FACTOR"/>
    <property type="match status" value="1"/>
</dbReference>
<dbReference type="InterPro" id="IPR001965">
    <property type="entry name" value="Znf_PHD"/>
</dbReference>
<evidence type="ECO:0000256" key="5">
    <source>
        <dbReference type="ARBA" id="ARBA00022833"/>
    </source>
</evidence>
<dbReference type="InterPro" id="IPR013083">
    <property type="entry name" value="Znf_RING/FYVE/PHD"/>
</dbReference>
<dbReference type="FunFam" id="3.30.890.10:FF:000002">
    <property type="entry name" value="Bromodomain adjacent to zinc finger domain protein 2B"/>
    <property type="match status" value="1"/>
</dbReference>
<dbReference type="Gene3D" id="1.20.920.10">
    <property type="entry name" value="Bromodomain-like"/>
    <property type="match status" value="1"/>
</dbReference>
<feature type="compositionally biased region" description="Basic and acidic residues" evidence="14">
    <location>
        <begin position="748"/>
        <end position="765"/>
    </location>
</feature>
<dbReference type="InterPro" id="IPR011011">
    <property type="entry name" value="Znf_FYVE_PHD"/>
</dbReference>
<dbReference type="CDD" id="cd05503">
    <property type="entry name" value="Bromo_BAZ2A_B_like"/>
    <property type="match status" value="1"/>
</dbReference>
<evidence type="ECO:0000256" key="7">
    <source>
        <dbReference type="ARBA" id="ARBA00023054"/>
    </source>
</evidence>
<dbReference type="InterPro" id="IPR016177">
    <property type="entry name" value="DNA-bd_dom_sf"/>
</dbReference>